<keyword evidence="3" id="KW-1185">Reference proteome</keyword>
<protein>
    <submittedName>
        <fullName evidence="2">Uncharacterized protein</fullName>
    </submittedName>
</protein>
<dbReference type="RefSeq" id="WP_221430988.1">
    <property type="nucleotide sequence ID" value="NZ_CP081294.1"/>
</dbReference>
<sequence>MKKAILAAATGIMLAGTPMQAQETAPAPAGPTMQDDLDCAIFLSYVLGTMEDAQASEQEKTGVMVGMIYFIGRYEGAGGSDIEGAMVERFETFVESDIERLRMPCAARMESMGQRLIEAGDAITQIEKRRAKTGR</sequence>
<gene>
    <name evidence="2" type="ORF">K3136_00510</name>
</gene>
<reference evidence="2 3" key="1">
    <citation type="submission" date="2021-08" db="EMBL/GenBank/DDBJ databases">
        <title>Comparative Genomics Analysis of the Genus Qipengyuania Reveals Extensive Genetic Diversity and Metabolic Versatility, Including the Description of Fifteen Novel Species.</title>
        <authorList>
            <person name="Liu Y."/>
        </authorList>
    </citation>
    <scope>NUCLEOTIDE SEQUENCE [LARGE SCALE GENOMIC DNA]</scope>
    <source>
        <strain evidence="2 3">1NDH1</strain>
    </source>
</reference>
<evidence type="ECO:0000313" key="2">
    <source>
        <dbReference type="EMBL" id="QZD95248.1"/>
    </source>
</evidence>
<evidence type="ECO:0000256" key="1">
    <source>
        <dbReference type="SAM" id="SignalP"/>
    </source>
</evidence>
<evidence type="ECO:0000313" key="3">
    <source>
        <dbReference type="Proteomes" id="UP000824321"/>
    </source>
</evidence>
<dbReference type="Proteomes" id="UP000824321">
    <property type="component" value="Chromosome"/>
</dbReference>
<organism evidence="2 3">
    <name type="scientific">Qipengyuania gelatinilytica</name>
    <dbReference type="NCBI Taxonomy" id="2867231"/>
    <lineage>
        <taxon>Bacteria</taxon>
        <taxon>Pseudomonadati</taxon>
        <taxon>Pseudomonadota</taxon>
        <taxon>Alphaproteobacteria</taxon>
        <taxon>Sphingomonadales</taxon>
        <taxon>Erythrobacteraceae</taxon>
        <taxon>Qipengyuania</taxon>
    </lineage>
</organism>
<proteinExistence type="predicted"/>
<feature type="chain" id="PRO_5045069620" evidence="1">
    <location>
        <begin position="22"/>
        <end position="135"/>
    </location>
</feature>
<name>A0ABX9A5R7_9SPHN</name>
<keyword evidence="1" id="KW-0732">Signal</keyword>
<feature type="signal peptide" evidence="1">
    <location>
        <begin position="1"/>
        <end position="21"/>
    </location>
</feature>
<accession>A0ABX9A5R7</accession>
<dbReference type="EMBL" id="CP081294">
    <property type="protein sequence ID" value="QZD95248.1"/>
    <property type="molecule type" value="Genomic_DNA"/>
</dbReference>